<name>G9YGW7_9FIRM</name>
<dbReference type="Proteomes" id="UP000005481">
    <property type="component" value="Unassembled WGS sequence"/>
</dbReference>
<proteinExistence type="predicted"/>
<evidence type="ECO:0000313" key="2">
    <source>
        <dbReference type="Proteomes" id="UP000005481"/>
    </source>
</evidence>
<dbReference type="EMBL" id="AGCJ01000030">
    <property type="protein sequence ID" value="EHM41665.1"/>
    <property type="molecule type" value="Genomic_DNA"/>
</dbReference>
<sequence>MPLTRLRLFTLYRPASIKTETLIFRHQKFTFRQHFTLFSRQVK</sequence>
<keyword evidence="2" id="KW-1185">Reference proteome</keyword>
<dbReference type="HOGENOM" id="CLU_3228817_0_0_9"/>
<protein>
    <submittedName>
        <fullName evidence="1">Uncharacterized protein</fullName>
    </submittedName>
</protein>
<reference evidence="1 2" key="1">
    <citation type="submission" date="2011-08" db="EMBL/GenBank/DDBJ databases">
        <authorList>
            <person name="Weinstock G."/>
            <person name="Sodergren E."/>
            <person name="Clifton S."/>
            <person name="Fulton L."/>
            <person name="Fulton B."/>
            <person name="Courtney L."/>
            <person name="Fronick C."/>
            <person name="Harrison M."/>
            <person name="Strong C."/>
            <person name="Farmer C."/>
            <person name="Delahaunty K."/>
            <person name="Markovic C."/>
            <person name="Hall O."/>
            <person name="Minx P."/>
            <person name="Tomlinson C."/>
            <person name="Mitreva M."/>
            <person name="Hou S."/>
            <person name="Chen J."/>
            <person name="Wollam A."/>
            <person name="Pepin K.H."/>
            <person name="Johnson M."/>
            <person name="Bhonagiri V."/>
            <person name="Zhang X."/>
            <person name="Suruliraj S."/>
            <person name="Warren W."/>
            <person name="Chinwalla A."/>
            <person name="Mardis E.R."/>
            <person name="Wilson R.K."/>
        </authorList>
    </citation>
    <scope>NUCLEOTIDE SEQUENCE [LARGE SCALE GENOMIC DNA]</scope>
    <source>
        <strain evidence="1 2">F0357</strain>
    </source>
</reference>
<accession>G9YGW7</accession>
<gene>
    <name evidence="1" type="ORF">HMPREF0080_00887</name>
</gene>
<evidence type="ECO:0000313" key="1">
    <source>
        <dbReference type="EMBL" id="EHM41665.1"/>
    </source>
</evidence>
<comment type="caution">
    <text evidence="1">The sequence shown here is derived from an EMBL/GenBank/DDBJ whole genome shotgun (WGS) entry which is preliminary data.</text>
</comment>
<dbReference type="AlphaFoldDB" id="G9YGW7"/>
<organism evidence="1 2">
    <name type="scientific">Anaeroglobus geminatus F0357</name>
    <dbReference type="NCBI Taxonomy" id="861450"/>
    <lineage>
        <taxon>Bacteria</taxon>
        <taxon>Bacillati</taxon>
        <taxon>Bacillota</taxon>
        <taxon>Negativicutes</taxon>
        <taxon>Veillonellales</taxon>
        <taxon>Veillonellaceae</taxon>
        <taxon>Anaeroglobus</taxon>
    </lineage>
</organism>